<organism evidence="1 2">
    <name type="scientific">Methyloversatilis universalis (strain ATCC BAA-1314 / DSM 25237 / JCM 13912 / CCUG 52030 / FAM5)</name>
    <dbReference type="NCBI Taxonomy" id="1000565"/>
    <lineage>
        <taxon>Bacteria</taxon>
        <taxon>Pseudomonadati</taxon>
        <taxon>Pseudomonadota</taxon>
        <taxon>Betaproteobacteria</taxon>
        <taxon>Nitrosomonadales</taxon>
        <taxon>Sterolibacteriaceae</taxon>
        <taxon>Methyloversatilis</taxon>
    </lineage>
</organism>
<evidence type="ECO:0000313" key="2">
    <source>
        <dbReference type="Proteomes" id="UP000005019"/>
    </source>
</evidence>
<dbReference type="EMBL" id="AFHG01000055">
    <property type="protein sequence ID" value="EGK70628.1"/>
    <property type="molecule type" value="Genomic_DNA"/>
</dbReference>
<name>F5RFP5_METUF</name>
<evidence type="ECO:0000313" key="1">
    <source>
        <dbReference type="EMBL" id="EGK70628.1"/>
    </source>
</evidence>
<accession>F5RFP5</accession>
<dbReference type="AlphaFoldDB" id="F5RFP5"/>
<protein>
    <submittedName>
        <fullName evidence="1">Uncharacterized protein</fullName>
    </submittedName>
</protein>
<dbReference type="Proteomes" id="UP000005019">
    <property type="component" value="Unassembled WGS sequence"/>
</dbReference>
<reference evidence="1 2" key="1">
    <citation type="journal article" date="2011" name="J. Bacteriol.">
        <title>Genome sequence of Methyloversatilis universalis FAM5T, a methylotrophic representative of the order Rhodocyclales.</title>
        <authorList>
            <person name="Kittichotirat W."/>
            <person name="Good N.M."/>
            <person name="Hall R."/>
            <person name="Bringel F."/>
            <person name="Lajus A."/>
            <person name="Medigue C."/>
            <person name="Smalley N.E."/>
            <person name="Beck D."/>
            <person name="Bumgarner R."/>
            <person name="Vuilleumier S."/>
            <person name="Kalyuzhnaya M.G."/>
        </authorList>
    </citation>
    <scope>NUCLEOTIDE SEQUENCE [LARGE SCALE GENOMIC DNA]</scope>
    <source>
        <strain evidence="2">ATCC BAA-1314 / JCM 13912 / FAM5</strain>
    </source>
</reference>
<sequence>MVMRRMAAACAYARATAGISRRIGVEFGLASGAAKQVRVPQVRGAVLRRRRDRHATHRIARRGIGLRVA</sequence>
<gene>
    <name evidence="1" type="ORF">METUNv1_03130</name>
</gene>
<proteinExistence type="predicted"/>
<keyword evidence="2" id="KW-1185">Reference proteome</keyword>
<comment type="caution">
    <text evidence="1">The sequence shown here is derived from an EMBL/GenBank/DDBJ whole genome shotgun (WGS) entry which is preliminary data.</text>
</comment>